<dbReference type="InterPro" id="IPR036388">
    <property type="entry name" value="WH-like_DNA-bd_sf"/>
</dbReference>
<evidence type="ECO:0000256" key="4">
    <source>
        <dbReference type="ARBA" id="ARBA00022553"/>
    </source>
</evidence>
<dbReference type="InterPro" id="IPR016159">
    <property type="entry name" value="Cullin_repeat-like_dom_sf"/>
</dbReference>
<dbReference type="InterPro" id="IPR001373">
    <property type="entry name" value="Cullin_N"/>
</dbReference>
<dbReference type="GO" id="GO:0005634">
    <property type="term" value="C:nucleus"/>
    <property type="evidence" value="ECO:0007669"/>
    <property type="project" value="UniProtKB-ARBA"/>
</dbReference>
<dbReference type="FunFam" id="1.10.10.10:FF:000050">
    <property type="entry name" value="Cullin 4B"/>
    <property type="match status" value="1"/>
</dbReference>
<name>A0A0N5D5D7_THECL</name>
<dbReference type="SUPFAM" id="SSF46785">
    <property type="entry name" value="Winged helix' DNA-binding domain"/>
    <property type="match status" value="1"/>
</dbReference>
<evidence type="ECO:0000313" key="15">
    <source>
        <dbReference type="WBParaSite" id="TCLT_0000821501-mRNA-1"/>
    </source>
</evidence>
<dbReference type="InterPro" id="IPR059120">
    <property type="entry name" value="Cullin-like_AB"/>
</dbReference>
<keyword evidence="8" id="KW-0234">DNA repair</keyword>
<keyword evidence="6" id="KW-0833">Ubl conjugation pathway</keyword>
<dbReference type="Pfam" id="PF10557">
    <property type="entry name" value="Cullin_Nedd8"/>
    <property type="match status" value="1"/>
</dbReference>
<evidence type="ECO:0000256" key="7">
    <source>
        <dbReference type="ARBA" id="ARBA00022843"/>
    </source>
</evidence>
<dbReference type="EMBL" id="UYYF01004598">
    <property type="protein sequence ID" value="VDN05738.1"/>
    <property type="molecule type" value="Genomic_DNA"/>
</dbReference>
<protein>
    <recommendedName>
        <fullName evidence="9">Cullin-4</fullName>
    </recommendedName>
</protein>
<sequence>MRMYEKLKGCMVSHVIQELQALLTSFESTQLFLQRLNTFWLEFCEQLINVRSVFLYLDRTFILQNASVMSLWDLGLEIYRDEVMHCGHVRKRSTEGLLKIIEEERAGVHVDRLLIRSLVRMLISLRVYTDVWVFEKQFLEATNTLYESEGRHLSQTLDVPDYLKHVKKRLEEESERVDYYLDSVTRKPLMMITEKCLIADHMDSFINKGLDAMLHENKPEDLSLMYDLVLRTKNGLNILKNVFVIYIKKVGRSLVMDFDRDKTLVSDLLNMKRRLDNVVDSCFQKNEKFIQAEKDAFDYFINTRPNKPAELVAKYMDVKLRNGNRSVSEEEMESLMDEVIVLFRFIHGKDVFEAFYKKDLAKRLLLGKSASVDAEKSMLSKLKQECGAAFTTRLEGMFKDIEISKDLGVAFKQHLESNETDGTPVDRRTSEIEFNVNVLTMGHWPTYEYMDVAIPPVLAVYQEDFQKFYFSKHSGRKLQWQHSLGQLILRAQFSVVKELQVTMFQALVLLLFNEKVEWSYEEILSTTKIEKNELNRTMQSLACGKFRVLKKSPRNKIVKDADIFTFNPDCSEKLFRIRISQVQMKETEVERAHTEEEIYQDRQYQIDAAIVRIMKTRRTLAHQLLISELFKQLRFPVKPIDLKKRIESLIEREYMCRDQDEANIYNYLA</sequence>
<keyword evidence="5" id="KW-0227">DNA damage</keyword>
<dbReference type="SUPFAM" id="SSF75632">
    <property type="entry name" value="Cullin homology domain"/>
    <property type="match status" value="1"/>
</dbReference>
<organism evidence="15">
    <name type="scientific">Thelazia callipaeda</name>
    <name type="common">Oriental eyeworm</name>
    <name type="synonym">Parasitic nematode</name>
    <dbReference type="NCBI Taxonomy" id="103827"/>
    <lineage>
        <taxon>Eukaryota</taxon>
        <taxon>Metazoa</taxon>
        <taxon>Ecdysozoa</taxon>
        <taxon>Nematoda</taxon>
        <taxon>Chromadorea</taxon>
        <taxon>Rhabditida</taxon>
        <taxon>Spirurina</taxon>
        <taxon>Spiruromorpha</taxon>
        <taxon>Thelazioidea</taxon>
        <taxon>Thelaziidae</taxon>
        <taxon>Thelazia</taxon>
    </lineage>
</organism>
<feature type="domain" description="Cullin family profile" evidence="12">
    <location>
        <begin position="307"/>
        <end position="542"/>
    </location>
</feature>
<evidence type="ECO:0000313" key="13">
    <source>
        <dbReference type="EMBL" id="VDN05738.1"/>
    </source>
</evidence>
<dbReference type="Pfam" id="PF26557">
    <property type="entry name" value="Cullin_AB"/>
    <property type="match status" value="1"/>
</dbReference>
<keyword evidence="3" id="KW-1017">Isopeptide bond</keyword>
<dbReference type="InterPro" id="IPR019559">
    <property type="entry name" value="Cullin_neddylation_domain"/>
</dbReference>
<evidence type="ECO:0000259" key="12">
    <source>
        <dbReference type="PROSITE" id="PS50069"/>
    </source>
</evidence>
<dbReference type="GO" id="GO:0031464">
    <property type="term" value="C:Cul4A-RING E3 ubiquitin ligase complex"/>
    <property type="evidence" value="ECO:0007669"/>
    <property type="project" value="UniProtKB-ARBA"/>
</dbReference>
<dbReference type="FunFam" id="1.20.1310.10:FF:000004">
    <property type="entry name" value="Cullin 4B"/>
    <property type="match status" value="1"/>
</dbReference>
<dbReference type="AlphaFoldDB" id="A0A0N5D5D7"/>
<dbReference type="PANTHER" id="PTHR11932">
    <property type="entry name" value="CULLIN"/>
    <property type="match status" value="1"/>
</dbReference>
<evidence type="ECO:0000256" key="2">
    <source>
        <dbReference type="ARBA" id="ARBA00006019"/>
    </source>
</evidence>
<dbReference type="InterPro" id="IPR045093">
    <property type="entry name" value="Cullin"/>
</dbReference>
<dbReference type="GO" id="GO:0006281">
    <property type="term" value="P:DNA repair"/>
    <property type="evidence" value="ECO:0007669"/>
    <property type="project" value="UniProtKB-KW"/>
</dbReference>
<dbReference type="Proteomes" id="UP000276776">
    <property type="component" value="Unassembled WGS sequence"/>
</dbReference>
<evidence type="ECO:0000256" key="5">
    <source>
        <dbReference type="ARBA" id="ARBA00022763"/>
    </source>
</evidence>
<dbReference type="SUPFAM" id="SSF74788">
    <property type="entry name" value="Cullin repeat-like"/>
    <property type="match status" value="1"/>
</dbReference>
<keyword evidence="14" id="KW-1185">Reference proteome</keyword>
<dbReference type="STRING" id="103827.A0A0N5D5D7"/>
<dbReference type="OrthoDB" id="27073at2759"/>
<dbReference type="InterPro" id="IPR016158">
    <property type="entry name" value="Cullin_homology"/>
</dbReference>
<comment type="similarity">
    <text evidence="2 10 11">Belongs to the cullin family.</text>
</comment>
<dbReference type="GO" id="GO:0006511">
    <property type="term" value="P:ubiquitin-dependent protein catabolic process"/>
    <property type="evidence" value="ECO:0007669"/>
    <property type="project" value="InterPro"/>
</dbReference>
<evidence type="ECO:0000256" key="1">
    <source>
        <dbReference type="ARBA" id="ARBA00004906"/>
    </source>
</evidence>
<keyword evidence="4" id="KW-0597">Phosphoprotein</keyword>
<dbReference type="OMA" id="KSEFEPR"/>
<dbReference type="FunFam" id="1.20.1310.10:FF:000003">
    <property type="entry name" value="Cullin 4A"/>
    <property type="match status" value="1"/>
</dbReference>
<evidence type="ECO:0000313" key="14">
    <source>
        <dbReference type="Proteomes" id="UP000276776"/>
    </source>
</evidence>
<dbReference type="InterPro" id="IPR036317">
    <property type="entry name" value="Cullin_homology_sf"/>
</dbReference>
<dbReference type="Gene3D" id="1.20.1310.10">
    <property type="entry name" value="Cullin Repeats"/>
    <property type="match status" value="4"/>
</dbReference>
<evidence type="ECO:0000256" key="3">
    <source>
        <dbReference type="ARBA" id="ARBA00022499"/>
    </source>
</evidence>
<dbReference type="Gene3D" id="1.10.10.10">
    <property type="entry name" value="Winged helix-like DNA-binding domain superfamily/Winged helix DNA-binding domain"/>
    <property type="match status" value="1"/>
</dbReference>
<dbReference type="GO" id="GO:0031625">
    <property type="term" value="F:ubiquitin protein ligase binding"/>
    <property type="evidence" value="ECO:0007669"/>
    <property type="project" value="InterPro"/>
</dbReference>
<dbReference type="Pfam" id="PF00888">
    <property type="entry name" value="Cullin"/>
    <property type="match status" value="1"/>
</dbReference>
<dbReference type="WBParaSite" id="TCLT_0000821501-mRNA-1">
    <property type="protein sequence ID" value="TCLT_0000821501-mRNA-1"/>
    <property type="gene ID" value="TCLT_0000821501"/>
</dbReference>
<dbReference type="InterPro" id="IPR016157">
    <property type="entry name" value="Cullin_CS"/>
</dbReference>
<dbReference type="GO" id="GO:0042254">
    <property type="term" value="P:ribosome biogenesis"/>
    <property type="evidence" value="ECO:0007669"/>
    <property type="project" value="UniProtKB-ARBA"/>
</dbReference>
<evidence type="ECO:0000256" key="6">
    <source>
        <dbReference type="ARBA" id="ARBA00022786"/>
    </source>
</evidence>
<dbReference type="PROSITE" id="PS50069">
    <property type="entry name" value="CULLIN_2"/>
    <property type="match status" value="1"/>
</dbReference>
<dbReference type="InterPro" id="IPR036390">
    <property type="entry name" value="WH_DNA-bd_sf"/>
</dbReference>
<dbReference type="SMART" id="SM00182">
    <property type="entry name" value="CULLIN"/>
    <property type="match status" value="1"/>
</dbReference>
<keyword evidence="7" id="KW-0832">Ubl conjugation</keyword>
<reference evidence="15" key="1">
    <citation type="submission" date="2017-02" db="UniProtKB">
        <authorList>
            <consortium name="WormBaseParasite"/>
        </authorList>
    </citation>
    <scope>IDENTIFICATION</scope>
</reference>
<dbReference type="PROSITE" id="PS01256">
    <property type="entry name" value="CULLIN_1"/>
    <property type="match status" value="1"/>
</dbReference>
<comment type="pathway">
    <text evidence="1">Protein modification; protein ubiquitination.</text>
</comment>
<dbReference type="SMART" id="SM00884">
    <property type="entry name" value="Cullin_Nedd8"/>
    <property type="match status" value="1"/>
</dbReference>
<dbReference type="Gene3D" id="3.30.230.130">
    <property type="entry name" value="Cullin, Chain C, Domain 2"/>
    <property type="match status" value="1"/>
</dbReference>
<reference evidence="13 14" key="2">
    <citation type="submission" date="2018-11" db="EMBL/GenBank/DDBJ databases">
        <authorList>
            <consortium name="Pathogen Informatics"/>
        </authorList>
    </citation>
    <scope>NUCLEOTIDE SEQUENCE [LARGE SCALE GENOMIC DNA]</scope>
</reference>
<evidence type="ECO:0000256" key="11">
    <source>
        <dbReference type="RuleBase" id="RU003829"/>
    </source>
</evidence>
<dbReference type="FunFam" id="3.30.230.130:FF:000001">
    <property type="entry name" value="Cullin 4A"/>
    <property type="match status" value="1"/>
</dbReference>
<proteinExistence type="inferred from homology"/>
<evidence type="ECO:0000256" key="9">
    <source>
        <dbReference type="ARBA" id="ARBA00069613"/>
    </source>
</evidence>
<evidence type="ECO:0000256" key="10">
    <source>
        <dbReference type="PROSITE-ProRule" id="PRU00330"/>
    </source>
</evidence>
<dbReference type="FunFam" id="1.20.1310.10:FF:000001">
    <property type="entry name" value="Cullin 3"/>
    <property type="match status" value="1"/>
</dbReference>
<gene>
    <name evidence="13" type="ORF">TCLT_LOCUS8204</name>
</gene>
<accession>A0A0N5D5D7</accession>
<evidence type="ECO:0000256" key="8">
    <source>
        <dbReference type="ARBA" id="ARBA00023204"/>
    </source>
</evidence>